<dbReference type="InterPro" id="IPR002168">
    <property type="entry name" value="Lipase_GDXG_HIS_AS"/>
</dbReference>
<dbReference type="InterPro" id="IPR033140">
    <property type="entry name" value="Lipase_GDXG_put_SER_AS"/>
</dbReference>
<dbReference type="EMBL" id="SDPT01000001">
    <property type="protein sequence ID" value="RXZ35678.1"/>
    <property type="molecule type" value="Genomic_DNA"/>
</dbReference>
<evidence type="ECO:0000259" key="4">
    <source>
        <dbReference type="Pfam" id="PF07859"/>
    </source>
</evidence>
<keyword evidence="6" id="KW-1185">Reference proteome</keyword>
<dbReference type="AlphaFoldDB" id="A0A4Q2J1H6"/>
<evidence type="ECO:0000256" key="3">
    <source>
        <dbReference type="PROSITE-ProRule" id="PRU10038"/>
    </source>
</evidence>
<dbReference type="PANTHER" id="PTHR48081">
    <property type="entry name" value="AB HYDROLASE SUPERFAMILY PROTEIN C4A8.06C"/>
    <property type="match status" value="1"/>
</dbReference>
<dbReference type="Pfam" id="PF07859">
    <property type="entry name" value="Abhydrolase_3"/>
    <property type="match status" value="1"/>
</dbReference>
<keyword evidence="2 5" id="KW-0378">Hydrolase</keyword>
<dbReference type="SUPFAM" id="SSF53474">
    <property type="entry name" value="alpha/beta-Hydrolases"/>
    <property type="match status" value="1"/>
</dbReference>
<dbReference type="RefSeq" id="WP_129341440.1">
    <property type="nucleotide sequence ID" value="NZ_JACIDD010000001.1"/>
</dbReference>
<name>A0A4Q2J1H6_9SPHN</name>
<feature type="active site" evidence="3">
    <location>
        <position position="142"/>
    </location>
</feature>
<evidence type="ECO:0000313" key="5">
    <source>
        <dbReference type="EMBL" id="RXZ35678.1"/>
    </source>
</evidence>
<evidence type="ECO:0000256" key="2">
    <source>
        <dbReference type="ARBA" id="ARBA00022801"/>
    </source>
</evidence>
<dbReference type="PROSITE" id="PS01173">
    <property type="entry name" value="LIPASE_GDXG_HIS"/>
    <property type="match status" value="1"/>
</dbReference>
<dbReference type="GO" id="GO:0016787">
    <property type="term" value="F:hydrolase activity"/>
    <property type="evidence" value="ECO:0007669"/>
    <property type="project" value="UniProtKB-KW"/>
</dbReference>
<dbReference type="PANTHER" id="PTHR48081:SF8">
    <property type="entry name" value="ALPHA_BETA HYDROLASE FOLD-3 DOMAIN-CONTAINING PROTEIN-RELATED"/>
    <property type="match status" value="1"/>
</dbReference>
<organism evidence="5 6">
    <name type="scientific">Sphingomonas desiccabilis</name>
    <dbReference type="NCBI Taxonomy" id="429134"/>
    <lineage>
        <taxon>Bacteria</taxon>
        <taxon>Pseudomonadati</taxon>
        <taxon>Pseudomonadota</taxon>
        <taxon>Alphaproteobacteria</taxon>
        <taxon>Sphingomonadales</taxon>
        <taxon>Sphingomonadaceae</taxon>
        <taxon>Sphingomonas</taxon>
    </lineage>
</organism>
<evidence type="ECO:0000256" key="1">
    <source>
        <dbReference type="ARBA" id="ARBA00010515"/>
    </source>
</evidence>
<dbReference type="Proteomes" id="UP000292347">
    <property type="component" value="Unassembled WGS sequence"/>
</dbReference>
<evidence type="ECO:0000313" key="6">
    <source>
        <dbReference type="Proteomes" id="UP000292347"/>
    </source>
</evidence>
<protein>
    <submittedName>
        <fullName evidence="5">Alpha/beta hydrolase</fullName>
    </submittedName>
</protein>
<dbReference type="OrthoDB" id="9806180at2"/>
<gene>
    <name evidence="5" type="ORF">EO081_04920</name>
</gene>
<comment type="caution">
    <text evidence="5">The sequence shown here is derived from an EMBL/GenBank/DDBJ whole genome shotgun (WGS) entry which is preliminary data.</text>
</comment>
<dbReference type="Gene3D" id="3.40.50.1820">
    <property type="entry name" value="alpha/beta hydrolase"/>
    <property type="match status" value="1"/>
</dbReference>
<dbReference type="InterPro" id="IPR050300">
    <property type="entry name" value="GDXG_lipolytic_enzyme"/>
</dbReference>
<dbReference type="PROSITE" id="PS01174">
    <property type="entry name" value="LIPASE_GDXG_SER"/>
    <property type="match status" value="1"/>
</dbReference>
<dbReference type="InterPro" id="IPR013094">
    <property type="entry name" value="AB_hydrolase_3"/>
</dbReference>
<reference evidence="5 6" key="1">
    <citation type="submission" date="2019-01" db="EMBL/GenBank/DDBJ databases">
        <title>Sphingomonas mucosissima sp. nov. and Sphingomonas desiccabilis sp. nov., from biological soil crusts in the Colorado Plateau, USA.</title>
        <authorList>
            <person name="Zhu D."/>
        </authorList>
    </citation>
    <scope>NUCLEOTIDE SEQUENCE [LARGE SCALE GENOMIC DNA]</scope>
    <source>
        <strain evidence="5 6">CP1D</strain>
    </source>
</reference>
<sequence>MPGPRMHELEPAAARAQLLATKDVADLPVGTLAVIRDCTIPAPHGDLRARLFDARPSREPGPVILFLHGGGFVIGDLDSHASACAEIARMLDLPVVALDYRLAPEHPWPAAPDDAETAARWLAAGPAVLERGVTSLVLAGDSAGATLAIVTAMALRDRPAAAPVIAQWPIYPVTDTTREYPSYGEFAEGYLLTRESLAWFGQAYRAESASLRASPLLGTMAEMPPALVLTAGLDPLRDQGRAYAAALAEAGVAVTYREARGNVHGFLNLRRAIPSSQGDLAGALVALRQIVTEAEAERVLAQAAG</sequence>
<feature type="domain" description="Alpha/beta hydrolase fold-3" evidence="4">
    <location>
        <begin position="64"/>
        <end position="267"/>
    </location>
</feature>
<comment type="similarity">
    <text evidence="1">Belongs to the 'GDXG' lipolytic enzyme family.</text>
</comment>
<dbReference type="InterPro" id="IPR029058">
    <property type="entry name" value="AB_hydrolase_fold"/>
</dbReference>
<accession>A0A4Q2J1H6</accession>
<proteinExistence type="inferred from homology"/>